<evidence type="ECO:0000313" key="3">
    <source>
        <dbReference type="Proteomes" id="UP000769157"/>
    </source>
</evidence>
<keyword evidence="3" id="KW-1185">Reference proteome</keyword>
<accession>A0A9P8P6F1</accession>
<feature type="transmembrane region" description="Helical" evidence="1">
    <location>
        <begin position="12"/>
        <end position="29"/>
    </location>
</feature>
<protein>
    <submittedName>
        <fullName evidence="2">Uncharacterized protein</fullName>
    </submittedName>
</protein>
<dbReference type="AlphaFoldDB" id="A0A9P8P6F1"/>
<name>A0A9P8P6F1_9ASCO</name>
<dbReference type="EMBL" id="JAEUBE010000295">
    <property type="protein sequence ID" value="KAH3665905.1"/>
    <property type="molecule type" value="Genomic_DNA"/>
</dbReference>
<keyword evidence="1" id="KW-0812">Transmembrane</keyword>
<proteinExistence type="predicted"/>
<reference evidence="2" key="1">
    <citation type="journal article" date="2021" name="Open Biol.">
        <title>Shared evolutionary footprints suggest mitochondrial oxidative damage underlies multiple complex I losses in fungi.</title>
        <authorList>
            <person name="Schikora-Tamarit M.A."/>
            <person name="Marcet-Houben M."/>
            <person name="Nosek J."/>
            <person name="Gabaldon T."/>
        </authorList>
    </citation>
    <scope>NUCLEOTIDE SEQUENCE</scope>
    <source>
        <strain evidence="2">CBS6075</strain>
    </source>
</reference>
<reference evidence="2" key="2">
    <citation type="submission" date="2021-01" db="EMBL/GenBank/DDBJ databases">
        <authorList>
            <person name="Schikora-Tamarit M.A."/>
        </authorList>
    </citation>
    <scope>NUCLEOTIDE SEQUENCE</scope>
    <source>
        <strain evidence="2">CBS6075</strain>
    </source>
</reference>
<dbReference type="GeneID" id="70236059"/>
<dbReference type="Proteomes" id="UP000769157">
    <property type="component" value="Unassembled WGS sequence"/>
</dbReference>
<keyword evidence="1" id="KW-1133">Transmembrane helix</keyword>
<sequence length="97" mass="10197">MSGKDQPKAGTLLSTNPIVLTALFEIGYLRETSPDFSKLPTYSLTTMKFSFATLALAATALAYNDTTSSVSTYSDAAAPNYQIGAMAALGAVAMYIL</sequence>
<feature type="transmembrane region" description="Helical" evidence="1">
    <location>
        <begin position="78"/>
        <end position="96"/>
    </location>
</feature>
<comment type="caution">
    <text evidence="2">The sequence shown here is derived from an EMBL/GenBank/DDBJ whole genome shotgun (WGS) entry which is preliminary data.</text>
</comment>
<dbReference type="RefSeq" id="XP_046061109.1">
    <property type="nucleotide sequence ID" value="XM_046205134.1"/>
</dbReference>
<evidence type="ECO:0000313" key="2">
    <source>
        <dbReference type="EMBL" id="KAH3665905.1"/>
    </source>
</evidence>
<feature type="transmembrane region" description="Helical" evidence="1">
    <location>
        <begin position="41"/>
        <end position="63"/>
    </location>
</feature>
<gene>
    <name evidence="2" type="ORF">OGAPHI_004094</name>
</gene>
<evidence type="ECO:0000256" key="1">
    <source>
        <dbReference type="SAM" id="Phobius"/>
    </source>
</evidence>
<keyword evidence="1" id="KW-0472">Membrane</keyword>
<organism evidence="2 3">
    <name type="scientific">Ogataea philodendri</name>
    <dbReference type="NCBI Taxonomy" id="1378263"/>
    <lineage>
        <taxon>Eukaryota</taxon>
        <taxon>Fungi</taxon>
        <taxon>Dikarya</taxon>
        <taxon>Ascomycota</taxon>
        <taxon>Saccharomycotina</taxon>
        <taxon>Pichiomycetes</taxon>
        <taxon>Pichiales</taxon>
        <taxon>Pichiaceae</taxon>
        <taxon>Ogataea</taxon>
    </lineage>
</organism>